<keyword evidence="3" id="KW-1185">Reference proteome</keyword>
<sequence length="156" mass="17911">MVVEGSLGTFNAHLLGTTDFHDVFLEILTICFQMMTLDECAPWLLRGFREAVMDCQLQDLPQEKHHFGWISWMSMFVETVKYLISNDEYAEGLATLQNKAELRGDIHGIKECRRASILTRLLVVDDCFPFCRETIRETNALRSILETYGRASGRSN</sequence>
<reference evidence="1 3" key="1">
    <citation type="journal article" date="2011" name="Nature">
        <title>The Medicago genome provides insight into the evolution of rhizobial symbioses.</title>
        <authorList>
            <person name="Young N.D."/>
            <person name="Debelle F."/>
            <person name="Oldroyd G.E."/>
            <person name="Geurts R."/>
            <person name="Cannon S.B."/>
            <person name="Udvardi M.K."/>
            <person name="Benedito V.A."/>
            <person name="Mayer K.F."/>
            <person name="Gouzy J."/>
            <person name="Schoof H."/>
            <person name="Van de Peer Y."/>
            <person name="Proost S."/>
            <person name="Cook D.R."/>
            <person name="Meyers B.C."/>
            <person name="Spannagl M."/>
            <person name="Cheung F."/>
            <person name="De Mita S."/>
            <person name="Krishnakumar V."/>
            <person name="Gundlach H."/>
            <person name="Zhou S."/>
            <person name="Mudge J."/>
            <person name="Bharti A.K."/>
            <person name="Murray J.D."/>
            <person name="Naoumkina M.A."/>
            <person name="Rosen B."/>
            <person name="Silverstein K.A."/>
            <person name="Tang H."/>
            <person name="Rombauts S."/>
            <person name="Zhao P.X."/>
            <person name="Zhou P."/>
            <person name="Barbe V."/>
            <person name="Bardou P."/>
            <person name="Bechner M."/>
            <person name="Bellec A."/>
            <person name="Berger A."/>
            <person name="Berges H."/>
            <person name="Bidwell S."/>
            <person name="Bisseling T."/>
            <person name="Choisne N."/>
            <person name="Couloux A."/>
            <person name="Denny R."/>
            <person name="Deshpande S."/>
            <person name="Dai X."/>
            <person name="Doyle J.J."/>
            <person name="Dudez A.M."/>
            <person name="Farmer A.D."/>
            <person name="Fouteau S."/>
            <person name="Franken C."/>
            <person name="Gibelin C."/>
            <person name="Gish J."/>
            <person name="Goldstein S."/>
            <person name="Gonzalez A.J."/>
            <person name="Green P.J."/>
            <person name="Hallab A."/>
            <person name="Hartog M."/>
            <person name="Hua A."/>
            <person name="Humphray S.J."/>
            <person name="Jeong D.H."/>
            <person name="Jing Y."/>
            <person name="Jocker A."/>
            <person name="Kenton S.M."/>
            <person name="Kim D.J."/>
            <person name="Klee K."/>
            <person name="Lai H."/>
            <person name="Lang C."/>
            <person name="Lin S."/>
            <person name="Macmil S.L."/>
            <person name="Magdelenat G."/>
            <person name="Matthews L."/>
            <person name="McCorrison J."/>
            <person name="Monaghan E.L."/>
            <person name="Mun J.H."/>
            <person name="Najar F.Z."/>
            <person name="Nicholson C."/>
            <person name="Noirot C."/>
            <person name="O'Bleness M."/>
            <person name="Paule C.R."/>
            <person name="Poulain J."/>
            <person name="Prion F."/>
            <person name="Qin B."/>
            <person name="Qu C."/>
            <person name="Retzel E.F."/>
            <person name="Riddle C."/>
            <person name="Sallet E."/>
            <person name="Samain S."/>
            <person name="Samson N."/>
            <person name="Sanders I."/>
            <person name="Saurat O."/>
            <person name="Scarpelli C."/>
            <person name="Schiex T."/>
            <person name="Segurens B."/>
            <person name="Severin A.J."/>
            <person name="Sherrier D.J."/>
            <person name="Shi R."/>
            <person name="Sims S."/>
            <person name="Singer S.R."/>
            <person name="Sinharoy S."/>
            <person name="Sterck L."/>
            <person name="Viollet A."/>
            <person name="Wang B.B."/>
            <person name="Wang K."/>
            <person name="Wang M."/>
            <person name="Wang X."/>
            <person name="Warfsmann J."/>
            <person name="Weissenbach J."/>
            <person name="White D.D."/>
            <person name="White J.D."/>
            <person name="Wiley G.B."/>
            <person name="Wincker P."/>
            <person name="Xing Y."/>
            <person name="Yang L."/>
            <person name="Yao Z."/>
            <person name="Ying F."/>
            <person name="Zhai J."/>
            <person name="Zhou L."/>
            <person name="Zuber A."/>
            <person name="Denarie J."/>
            <person name="Dixon R.A."/>
            <person name="May G.D."/>
            <person name="Schwartz D.C."/>
            <person name="Rogers J."/>
            <person name="Quetier F."/>
            <person name="Town C.D."/>
            <person name="Roe B.A."/>
        </authorList>
    </citation>
    <scope>NUCLEOTIDE SEQUENCE [LARGE SCALE GENOMIC DNA]</scope>
    <source>
        <strain evidence="1">A17</strain>
        <strain evidence="2 3">cv. Jemalong A17</strain>
    </source>
</reference>
<evidence type="ECO:0000313" key="2">
    <source>
        <dbReference type="EnsemblPlants" id="AES80172"/>
    </source>
</evidence>
<reference evidence="1 3" key="2">
    <citation type="journal article" date="2014" name="BMC Genomics">
        <title>An improved genome release (version Mt4.0) for the model legume Medicago truncatula.</title>
        <authorList>
            <person name="Tang H."/>
            <person name="Krishnakumar V."/>
            <person name="Bidwell S."/>
            <person name="Rosen B."/>
            <person name="Chan A."/>
            <person name="Zhou S."/>
            <person name="Gentzbittel L."/>
            <person name="Childs K.L."/>
            <person name="Yandell M."/>
            <person name="Gundlach H."/>
            <person name="Mayer K.F."/>
            <person name="Schwartz D.C."/>
            <person name="Town C.D."/>
        </authorList>
    </citation>
    <scope>GENOME REANNOTATION</scope>
    <source>
        <strain evidence="2 3">cv. Jemalong A17</strain>
    </source>
</reference>
<dbReference type="EnsemblPlants" id="AES80172">
    <property type="protein sequence ID" value="AES80172"/>
    <property type="gene ID" value="MTR_7g077600"/>
</dbReference>
<proteinExistence type="predicted"/>
<dbReference type="PaxDb" id="3880-AES80172"/>
<name>G7L4M4_MEDTR</name>
<gene>
    <name evidence="1" type="ordered locus">MTR_7g077600</name>
</gene>
<dbReference type="EMBL" id="CM001223">
    <property type="protein sequence ID" value="AES80172.1"/>
    <property type="molecule type" value="Genomic_DNA"/>
</dbReference>
<dbReference type="Proteomes" id="UP000002051">
    <property type="component" value="Unassembled WGS sequence"/>
</dbReference>
<protein>
    <submittedName>
        <fullName evidence="1 2">Uncharacterized protein</fullName>
    </submittedName>
</protein>
<accession>G7L4M4</accession>
<evidence type="ECO:0000313" key="1">
    <source>
        <dbReference type="EMBL" id="AES80172.1"/>
    </source>
</evidence>
<organism evidence="1 3">
    <name type="scientific">Medicago truncatula</name>
    <name type="common">Barrel medic</name>
    <name type="synonym">Medicago tribuloides</name>
    <dbReference type="NCBI Taxonomy" id="3880"/>
    <lineage>
        <taxon>Eukaryota</taxon>
        <taxon>Viridiplantae</taxon>
        <taxon>Streptophyta</taxon>
        <taxon>Embryophyta</taxon>
        <taxon>Tracheophyta</taxon>
        <taxon>Spermatophyta</taxon>
        <taxon>Magnoliopsida</taxon>
        <taxon>eudicotyledons</taxon>
        <taxon>Gunneridae</taxon>
        <taxon>Pentapetalae</taxon>
        <taxon>rosids</taxon>
        <taxon>fabids</taxon>
        <taxon>Fabales</taxon>
        <taxon>Fabaceae</taxon>
        <taxon>Papilionoideae</taxon>
        <taxon>50 kb inversion clade</taxon>
        <taxon>NPAAA clade</taxon>
        <taxon>Hologalegina</taxon>
        <taxon>IRL clade</taxon>
        <taxon>Trifolieae</taxon>
        <taxon>Medicago</taxon>
    </lineage>
</organism>
<evidence type="ECO:0000313" key="3">
    <source>
        <dbReference type="Proteomes" id="UP000002051"/>
    </source>
</evidence>
<dbReference type="HOGENOM" id="CLU_1689365_0_0_1"/>
<dbReference type="AlphaFoldDB" id="G7L4M4"/>
<reference evidence="2" key="3">
    <citation type="submission" date="2015-04" db="UniProtKB">
        <authorList>
            <consortium name="EnsemblPlants"/>
        </authorList>
    </citation>
    <scope>IDENTIFICATION</scope>
    <source>
        <strain evidence="2">cv. Jemalong A17</strain>
    </source>
</reference>